<dbReference type="GeneID" id="34615893"/>
<dbReference type="SUPFAM" id="SSF51445">
    <property type="entry name" value="(Trans)glycosidases"/>
    <property type="match status" value="1"/>
</dbReference>
<dbReference type="AlphaFoldDB" id="A0A1L9SFR7"/>
<evidence type="ECO:0008006" key="3">
    <source>
        <dbReference type="Google" id="ProtNLM"/>
    </source>
</evidence>
<dbReference type="InterPro" id="IPR017853">
    <property type="entry name" value="GH"/>
</dbReference>
<dbReference type="OrthoDB" id="2338662at2759"/>
<accession>A0A1L9SFR7</accession>
<name>A0A1L9SFR7_9EURO</name>
<keyword evidence="2" id="KW-1185">Reference proteome</keyword>
<dbReference type="STRING" id="1073090.A0A1L9SFR7"/>
<dbReference type="Gene3D" id="3.20.20.80">
    <property type="entry name" value="Glycosidases"/>
    <property type="match status" value="1"/>
</dbReference>
<dbReference type="RefSeq" id="XP_022580522.1">
    <property type="nucleotide sequence ID" value="XM_022729429.1"/>
</dbReference>
<dbReference type="VEuPathDB" id="FungiDB:ASPZODRAFT_67140"/>
<dbReference type="EMBL" id="KV878343">
    <property type="protein sequence ID" value="OJJ46012.1"/>
    <property type="molecule type" value="Genomic_DNA"/>
</dbReference>
<reference evidence="2" key="1">
    <citation type="journal article" date="2017" name="Genome Biol.">
        <title>Comparative genomics reveals high biological diversity and specific adaptations in the industrially and medically important fungal genus Aspergillus.</title>
        <authorList>
            <person name="de Vries R.P."/>
            <person name="Riley R."/>
            <person name="Wiebenga A."/>
            <person name="Aguilar-Osorio G."/>
            <person name="Amillis S."/>
            <person name="Uchima C.A."/>
            <person name="Anderluh G."/>
            <person name="Asadollahi M."/>
            <person name="Askin M."/>
            <person name="Barry K."/>
            <person name="Battaglia E."/>
            <person name="Bayram O."/>
            <person name="Benocci T."/>
            <person name="Braus-Stromeyer S.A."/>
            <person name="Caldana C."/>
            <person name="Canovas D."/>
            <person name="Cerqueira G.C."/>
            <person name="Chen F."/>
            <person name="Chen W."/>
            <person name="Choi C."/>
            <person name="Clum A."/>
            <person name="Dos Santos R.A."/>
            <person name="Damasio A.R."/>
            <person name="Diallinas G."/>
            <person name="Emri T."/>
            <person name="Fekete E."/>
            <person name="Flipphi M."/>
            <person name="Freyberg S."/>
            <person name="Gallo A."/>
            <person name="Gournas C."/>
            <person name="Habgood R."/>
            <person name="Hainaut M."/>
            <person name="Harispe M.L."/>
            <person name="Henrissat B."/>
            <person name="Hilden K.S."/>
            <person name="Hope R."/>
            <person name="Hossain A."/>
            <person name="Karabika E."/>
            <person name="Karaffa L."/>
            <person name="Karanyi Z."/>
            <person name="Krasevec N."/>
            <person name="Kuo A."/>
            <person name="Kusch H."/>
            <person name="LaButti K."/>
            <person name="Lagendijk E.L."/>
            <person name="Lapidus A."/>
            <person name="Levasseur A."/>
            <person name="Lindquist E."/>
            <person name="Lipzen A."/>
            <person name="Logrieco A.F."/>
            <person name="MacCabe A."/>
            <person name="Maekelae M.R."/>
            <person name="Malavazi I."/>
            <person name="Melin P."/>
            <person name="Meyer V."/>
            <person name="Mielnichuk N."/>
            <person name="Miskei M."/>
            <person name="Molnar A.P."/>
            <person name="Mule G."/>
            <person name="Ngan C.Y."/>
            <person name="Orejas M."/>
            <person name="Orosz E."/>
            <person name="Ouedraogo J.P."/>
            <person name="Overkamp K.M."/>
            <person name="Park H.-S."/>
            <person name="Perrone G."/>
            <person name="Piumi F."/>
            <person name="Punt P.J."/>
            <person name="Ram A.F."/>
            <person name="Ramon A."/>
            <person name="Rauscher S."/>
            <person name="Record E."/>
            <person name="Riano-Pachon D.M."/>
            <person name="Robert V."/>
            <person name="Roehrig J."/>
            <person name="Ruller R."/>
            <person name="Salamov A."/>
            <person name="Salih N.S."/>
            <person name="Samson R.A."/>
            <person name="Sandor E."/>
            <person name="Sanguinetti M."/>
            <person name="Schuetze T."/>
            <person name="Sepcic K."/>
            <person name="Shelest E."/>
            <person name="Sherlock G."/>
            <person name="Sophianopoulou V."/>
            <person name="Squina F.M."/>
            <person name="Sun H."/>
            <person name="Susca A."/>
            <person name="Todd R.B."/>
            <person name="Tsang A."/>
            <person name="Unkles S.E."/>
            <person name="van de Wiele N."/>
            <person name="van Rossen-Uffink D."/>
            <person name="Oliveira J.V."/>
            <person name="Vesth T.C."/>
            <person name="Visser J."/>
            <person name="Yu J.-H."/>
            <person name="Zhou M."/>
            <person name="Andersen M.R."/>
            <person name="Archer D.B."/>
            <person name="Baker S.E."/>
            <person name="Benoit I."/>
            <person name="Brakhage A.A."/>
            <person name="Braus G.H."/>
            <person name="Fischer R."/>
            <person name="Frisvad J.C."/>
            <person name="Goldman G.H."/>
            <person name="Houbraken J."/>
            <person name="Oakley B."/>
            <person name="Pocsi I."/>
            <person name="Scazzocchio C."/>
            <person name="Seiboth B."/>
            <person name="vanKuyk P.A."/>
            <person name="Wortman J."/>
            <person name="Dyer P.S."/>
            <person name="Grigoriev I.V."/>
        </authorList>
    </citation>
    <scope>NUCLEOTIDE SEQUENCE [LARGE SCALE GENOMIC DNA]</scope>
    <source>
        <strain evidence="2">CBS 506.65</strain>
    </source>
</reference>
<evidence type="ECO:0000313" key="2">
    <source>
        <dbReference type="Proteomes" id="UP000184188"/>
    </source>
</evidence>
<organism evidence="1 2">
    <name type="scientific">Penicilliopsis zonata CBS 506.65</name>
    <dbReference type="NCBI Taxonomy" id="1073090"/>
    <lineage>
        <taxon>Eukaryota</taxon>
        <taxon>Fungi</taxon>
        <taxon>Dikarya</taxon>
        <taxon>Ascomycota</taxon>
        <taxon>Pezizomycotina</taxon>
        <taxon>Eurotiomycetes</taxon>
        <taxon>Eurotiomycetidae</taxon>
        <taxon>Eurotiales</taxon>
        <taxon>Aspergillaceae</taxon>
        <taxon>Penicilliopsis</taxon>
    </lineage>
</organism>
<evidence type="ECO:0000313" key="1">
    <source>
        <dbReference type="EMBL" id="OJJ46012.1"/>
    </source>
</evidence>
<dbReference type="Proteomes" id="UP000184188">
    <property type="component" value="Unassembled WGS sequence"/>
</dbReference>
<sequence length="547" mass="61098">MWLFLFFTSVLAFNNPPGVDIWCGKAYRSSNASFNPGGWFEYPPVSTTPLLDLRVQPRMSLYLDSDKTGSLLIDASVSERIGSALPVGNGTSQNLSFTVSGESGEFLQGEVPLGSTDNEYDISLDAFPPRMTPYNLTLTASIDGYIYNTSTELLRLPAPEGSAVRLDRLYGGLSSVRDNRTEWTTLFPYTYYVQWSLYWDSNVSTLNEFAAMGYNVIHIVPTGTLGDTPFPWDDFDRYLQRADELGLWLQYDVRWTDTNSTMMIEQVERLRDHPSILSWYSADEPDGQSDPINSTKLSYETIKSLDLYHPVSLVLNCANFYYADYAAGADIVMSDVYPIATNTSWSTVYDTPCNATYGCCGCDDCQGEFADISNRLDSFHEFDHFLQWKKPHWGAPQAFGNETFWTRYPTAAEEAVMNLLSVNHGAKGIVMWDFPTSDEILAVTDQLARVLTADDVVQYVLGSPLTNLPVDAGKIDAATWTRGKEMLISVVNLEYNSVADVVLRLPVQVHSIGQSFWGDAKWKIQGDALVVDVLSALEVSLFEVTLL</sequence>
<gene>
    <name evidence="1" type="ORF">ASPZODRAFT_67140</name>
</gene>
<protein>
    <recommendedName>
        <fullName evidence="3">Glycoside hydrolase family 2 catalytic domain-containing protein</fullName>
    </recommendedName>
</protein>
<proteinExistence type="predicted"/>